<evidence type="ECO:0000313" key="2">
    <source>
        <dbReference type="Proteomes" id="UP001489719"/>
    </source>
</evidence>
<accession>A0ACC3TX48</accession>
<name>A0ACC3TX48_9ASCO</name>
<reference evidence="2" key="1">
    <citation type="journal article" date="2024" name="Front. Bioeng. Biotechnol.">
        <title>Genome-scale model development and genomic sequencing of the oleaginous clade Lipomyces.</title>
        <authorList>
            <person name="Czajka J.J."/>
            <person name="Han Y."/>
            <person name="Kim J."/>
            <person name="Mondo S.J."/>
            <person name="Hofstad B.A."/>
            <person name="Robles A."/>
            <person name="Haridas S."/>
            <person name="Riley R."/>
            <person name="LaButti K."/>
            <person name="Pangilinan J."/>
            <person name="Andreopoulos W."/>
            <person name="Lipzen A."/>
            <person name="Yan J."/>
            <person name="Wang M."/>
            <person name="Ng V."/>
            <person name="Grigoriev I.V."/>
            <person name="Spatafora J.W."/>
            <person name="Magnuson J.K."/>
            <person name="Baker S.E."/>
            <person name="Pomraning K.R."/>
        </authorList>
    </citation>
    <scope>NUCLEOTIDE SEQUENCE [LARGE SCALE GENOMIC DNA]</scope>
    <source>
        <strain evidence="2">CBS 10300</strain>
    </source>
</reference>
<organism evidence="1 2">
    <name type="scientific">Lipomyces orientalis</name>
    <dbReference type="NCBI Taxonomy" id="1233043"/>
    <lineage>
        <taxon>Eukaryota</taxon>
        <taxon>Fungi</taxon>
        <taxon>Dikarya</taxon>
        <taxon>Ascomycota</taxon>
        <taxon>Saccharomycotina</taxon>
        <taxon>Lipomycetes</taxon>
        <taxon>Lipomycetales</taxon>
        <taxon>Lipomycetaceae</taxon>
        <taxon>Lipomyces</taxon>
    </lineage>
</organism>
<dbReference type="EMBL" id="MU970042">
    <property type="protein sequence ID" value="KAK9325267.1"/>
    <property type="molecule type" value="Genomic_DNA"/>
</dbReference>
<protein>
    <submittedName>
        <fullName evidence="1">Brix domain-containing protein</fullName>
    </submittedName>
</protein>
<gene>
    <name evidence="1" type="ORF">V1517DRAFT_315206</name>
</gene>
<dbReference type="Proteomes" id="UP001489719">
    <property type="component" value="Unassembled WGS sequence"/>
</dbReference>
<proteinExistence type="predicted"/>
<sequence>MAKRRHKKRTHAPQPNPAEAHIPQSMVLRIGGSSVGASLSQLVHDVRMIMQPHTAVKLRERKANKLRDYLSMAGPLGVTHLLMFSKTQSNETSLRIAHTPRGPTVHFKVQSYSLCNDLRRVQKHPYMPDMELQTSPLLVLNGFAAPASATTATDKAHLTLLTSMFQNMFPAITASAAALKKIKRVMLINFEQETGELDMRHYLISTKTLSRRTNVAASAATKIKKEEEKDEEMFEPAREDNDDEINDRDMEDDEEEADDEEDDENEDDDDDDEDEERFLPHVPSGVSRTKLQKLLASKKRLSKSLPRLGKTKDIADFLLRDDAGEMSAVSSESEAEDDDMFDDSILHDARSRRSSSGEKKAVKLIELGPRIKLKLVKIQEGVCEGAVLYHAYKATGKLDAKK</sequence>
<evidence type="ECO:0000313" key="1">
    <source>
        <dbReference type="EMBL" id="KAK9325267.1"/>
    </source>
</evidence>
<keyword evidence="2" id="KW-1185">Reference proteome</keyword>
<comment type="caution">
    <text evidence="1">The sequence shown here is derived from an EMBL/GenBank/DDBJ whole genome shotgun (WGS) entry which is preliminary data.</text>
</comment>